<proteinExistence type="predicted"/>
<dbReference type="AlphaFoldDB" id="A0A108U5R5"/>
<gene>
    <name evidence="2" type="ORF">AZ78_0605</name>
</gene>
<dbReference type="Proteomes" id="UP000023435">
    <property type="component" value="Unassembled WGS sequence"/>
</dbReference>
<reference evidence="2 3" key="1">
    <citation type="journal article" date="2014" name="Genome Announc.">
        <title>Draft Genome Sequence of Lysobacter capsici AZ78, a Bacterium Antagonistic to Plant-Pathogenic Oomycetes.</title>
        <authorList>
            <person name="Puopolo G."/>
            <person name="Sonego P."/>
            <person name="Engelen K."/>
            <person name="Pertot I."/>
        </authorList>
    </citation>
    <scope>NUCLEOTIDE SEQUENCE [LARGE SCALE GENOMIC DNA]</scope>
    <source>
        <strain evidence="2 3">AZ78</strain>
    </source>
</reference>
<keyword evidence="1" id="KW-0732">Signal</keyword>
<organism evidence="2 3">
    <name type="scientific">Lysobacter capsici AZ78</name>
    <dbReference type="NCBI Taxonomy" id="1444315"/>
    <lineage>
        <taxon>Bacteria</taxon>
        <taxon>Pseudomonadati</taxon>
        <taxon>Pseudomonadota</taxon>
        <taxon>Gammaproteobacteria</taxon>
        <taxon>Lysobacterales</taxon>
        <taxon>Lysobacteraceae</taxon>
        <taxon>Lysobacter</taxon>
    </lineage>
</organism>
<feature type="chain" id="PRO_5007131556" description="Lipoprotein" evidence="1">
    <location>
        <begin position="25"/>
        <end position="65"/>
    </location>
</feature>
<evidence type="ECO:0008006" key="4">
    <source>
        <dbReference type="Google" id="ProtNLM"/>
    </source>
</evidence>
<dbReference type="PROSITE" id="PS51257">
    <property type="entry name" value="PROKAR_LIPOPROTEIN"/>
    <property type="match status" value="1"/>
</dbReference>
<comment type="caution">
    <text evidence="2">The sequence shown here is derived from an EMBL/GenBank/DDBJ whole genome shotgun (WGS) entry which is preliminary data.</text>
</comment>
<evidence type="ECO:0000313" key="3">
    <source>
        <dbReference type="Proteomes" id="UP000023435"/>
    </source>
</evidence>
<dbReference type="OrthoDB" id="9865500at2"/>
<evidence type="ECO:0000313" key="2">
    <source>
        <dbReference type="EMBL" id="KWS03059.1"/>
    </source>
</evidence>
<protein>
    <recommendedName>
        <fullName evidence="4">Lipoprotein</fullName>
    </recommendedName>
</protein>
<accession>A0A108U5R5</accession>
<sequence length="65" mass="7257">MKLSRPALAALAAFVFGCSAFTTASSAVSPCQVCYDLYNRCMQLGQLDCDYQRDDCLRRRNCPLQ</sequence>
<feature type="signal peptide" evidence="1">
    <location>
        <begin position="1"/>
        <end position="24"/>
    </location>
</feature>
<dbReference type="EMBL" id="JAJA02000001">
    <property type="protein sequence ID" value="KWS03059.1"/>
    <property type="molecule type" value="Genomic_DNA"/>
</dbReference>
<keyword evidence="3" id="KW-1185">Reference proteome</keyword>
<name>A0A108U5R5_9GAMM</name>
<dbReference type="RefSeq" id="WP_148650350.1">
    <property type="nucleotide sequence ID" value="NZ_JAJA02000001.1"/>
</dbReference>
<evidence type="ECO:0000256" key="1">
    <source>
        <dbReference type="SAM" id="SignalP"/>
    </source>
</evidence>